<evidence type="ECO:0000313" key="13">
    <source>
        <dbReference type="Proteomes" id="UP000541610"/>
    </source>
</evidence>
<comment type="function">
    <text evidence="10">Specifically methylates the N1 position of guanosine-37 in various cytoplasmic and mitochondrial tRNAs. Methylation is not dependent on the nature of the nucleoside 5' of the target nucleoside. This is the first step in the biosynthesis of wybutosine (yW), a modified base adjacent to the anticodon of tRNAs and required for accurate decoding.</text>
</comment>
<evidence type="ECO:0000256" key="10">
    <source>
        <dbReference type="HAMAP-Rule" id="MF_03152"/>
    </source>
</evidence>
<dbReference type="EMBL" id="JABANP010000664">
    <property type="protein sequence ID" value="KAF4679974.1"/>
    <property type="molecule type" value="Genomic_DNA"/>
</dbReference>
<dbReference type="InterPro" id="IPR025792">
    <property type="entry name" value="tRNA_Gua_MeTrfase_euk"/>
</dbReference>
<keyword evidence="3 10" id="KW-0489">Methyltransferase</keyword>
<evidence type="ECO:0000256" key="6">
    <source>
        <dbReference type="ARBA" id="ARBA00022694"/>
    </source>
</evidence>
<dbReference type="GO" id="GO:0052906">
    <property type="term" value="F:tRNA (guanine(37)-N1)-methyltransferase activity"/>
    <property type="evidence" value="ECO:0007669"/>
    <property type="project" value="UniProtKB-UniRule"/>
</dbReference>
<evidence type="ECO:0000256" key="5">
    <source>
        <dbReference type="ARBA" id="ARBA00022691"/>
    </source>
</evidence>
<dbReference type="PROSITE" id="PS51684">
    <property type="entry name" value="SAM_MT_TRM5_TYW2"/>
    <property type="match status" value="1"/>
</dbReference>
<evidence type="ECO:0000256" key="9">
    <source>
        <dbReference type="ARBA" id="ARBA00047783"/>
    </source>
</evidence>
<evidence type="ECO:0000256" key="4">
    <source>
        <dbReference type="ARBA" id="ARBA00022679"/>
    </source>
</evidence>
<dbReference type="Pfam" id="PF02475">
    <property type="entry name" value="TRM5-TYW2_MTfase"/>
    <property type="match status" value="1"/>
</dbReference>
<feature type="binding site" evidence="10">
    <location>
        <position position="213"/>
    </location>
    <ligand>
        <name>S-adenosyl-L-methionine</name>
        <dbReference type="ChEBI" id="CHEBI:59789"/>
    </ligand>
</feature>
<organism evidence="12 13">
    <name type="scientific">Perkinsus olseni</name>
    <name type="common">Perkinsus atlanticus</name>
    <dbReference type="NCBI Taxonomy" id="32597"/>
    <lineage>
        <taxon>Eukaryota</taxon>
        <taxon>Sar</taxon>
        <taxon>Alveolata</taxon>
        <taxon>Perkinsozoa</taxon>
        <taxon>Perkinsea</taxon>
        <taxon>Perkinsida</taxon>
        <taxon>Perkinsidae</taxon>
        <taxon>Perkinsus</taxon>
    </lineage>
</organism>
<dbReference type="Gene3D" id="3.40.50.150">
    <property type="entry name" value="Vaccinia Virus protein VP39"/>
    <property type="match status" value="1"/>
</dbReference>
<reference evidence="12 13" key="1">
    <citation type="submission" date="2020-04" db="EMBL/GenBank/DDBJ databases">
        <title>Perkinsus olseni comparative genomics.</title>
        <authorList>
            <person name="Bogema D.R."/>
        </authorList>
    </citation>
    <scope>NUCLEOTIDE SEQUENCE [LARGE SCALE GENOMIC DNA]</scope>
    <source>
        <strain evidence="12">00978-12</strain>
    </source>
</reference>
<dbReference type="Gene3D" id="3.30.300.110">
    <property type="entry name" value="Met-10+ protein-like domains"/>
    <property type="match status" value="1"/>
</dbReference>
<sequence>MISSTAEDIKLDRSEFTTHVSVPAIRVPARDVQKWTKDPEVSKCLLRLPQIRPVQPDLENPKTEKIICFRPDLTPDKLPERVRNFGVISHEVVRGYEQMSTEEILRKLLPAELEVPSSFETVGHIAHFNLKDSHLPYKRIIGQVVLDKNPAIKLVVTKVANLKNEFRTMELDVMACAEGCDPTDFVTTVKENGMQFRMDYSKVYWNSRLSTMRQGLLQDLTPSSSVVVDMCCGIGAFVIMAAKKIGCRVYANDLNPESTRWCKENVKLNKVPPGLITVSTLDGREFVKKLVAKGVFNEKMDFHFYMNLPSIAITFLDVFVGLFRGHEDAAQKARLLVHCHCFAREDPPNEELYAAADRAMENKEGFKIDRKLVSINEVRDVAPNKRMYCFEFAVPKEILLATRPEEEPAPKRQR</sequence>
<keyword evidence="6 10" id="KW-0819">tRNA processing</keyword>
<comment type="subcellular location">
    <subcellularLocation>
        <location evidence="10">Mitochondrion matrix</location>
    </subcellularLocation>
    <subcellularLocation>
        <location evidence="10">Nucleus</location>
    </subcellularLocation>
    <subcellularLocation>
        <location evidence="10">Cytoplasm</location>
    </subcellularLocation>
    <text evidence="10">Predominantly in the mitochondria and in the nucleus.</text>
</comment>
<dbReference type="Proteomes" id="UP000541610">
    <property type="component" value="Unassembled WGS sequence"/>
</dbReference>
<keyword evidence="7 10" id="KW-0496">Mitochondrion</keyword>
<dbReference type="SUPFAM" id="SSF53335">
    <property type="entry name" value="S-adenosyl-L-methionine-dependent methyltransferases"/>
    <property type="match status" value="1"/>
</dbReference>
<keyword evidence="2 10" id="KW-0963">Cytoplasm</keyword>
<dbReference type="GO" id="GO:0005634">
    <property type="term" value="C:nucleus"/>
    <property type="evidence" value="ECO:0007669"/>
    <property type="project" value="UniProtKB-SubCell"/>
</dbReference>
<evidence type="ECO:0000256" key="1">
    <source>
        <dbReference type="ARBA" id="ARBA00009775"/>
    </source>
</evidence>
<dbReference type="FunFam" id="3.30.300.110:FF:000001">
    <property type="entry name" value="tRNA (guanine(37)-N1)-methyltransferase"/>
    <property type="match status" value="1"/>
</dbReference>
<keyword evidence="8 10" id="KW-0539">Nucleus</keyword>
<accession>A0A7J6N8A0</accession>
<comment type="catalytic activity">
    <reaction evidence="9 10">
        <text>guanosine(37) in tRNA + S-adenosyl-L-methionine = N(1)-methylguanosine(37) in tRNA + S-adenosyl-L-homocysteine + H(+)</text>
        <dbReference type="Rhea" id="RHEA:36899"/>
        <dbReference type="Rhea" id="RHEA-COMP:10145"/>
        <dbReference type="Rhea" id="RHEA-COMP:10147"/>
        <dbReference type="ChEBI" id="CHEBI:15378"/>
        <dbReference type="ChEBI" id="CHEBI:57856"/>
        <dbReference type="ChEBI" id="CHEBI:59789"/>
        <dbReference type="ChEBI" id="CHEBI:73542"/>
        <dbReference type="ChEBI" id="CHEBI:74269"/>
        <dbReference type="EC" id="2.1.1.228"/>
    </reaction>
</comment>
<evidence type="ECO:0000259" key="11">
    <source>
        <dbReference type="PROSITE" id="PS51684"/>
    </source>
</evidence>
<dbReference type="HAMAP" id="MF_03152">
    <property type="entry name" value="TRM5"/>
    <property type="match status" value="1"/>
</dbReference>
<evidence type="ECO:0000256" key="3">
    <source>
        <dbReference type="ARBA" id="ARBA00022603"/>
    </source>
</evidence>
<dbReference type="OrthoDB" id="408788at2759"/>
<dbReference type="InterPro" id="IPR056743">
    <property type="entry name" value="TRM5-TYW2-like_MTfase"/>
</dbReference>
<dbReference type="AlphaFoldDB" id="A0A7J6N8A0"/>
<feature type="binding site" evidence="10">
    <location>
        <begin position="282"/>
        <end position="283"/>
    </location>
    <ligand>
        <name>S-adenosyl-L-methionine</name>
        <dbReference type="ChEBI" id="CHEBI:59789"/>
    </ligand>
</feature>
<evidence type="ECO:0000256" key="7">
    <source>
        <dbReference type="ARBA" id="ARBA00023128"/>
    </source>
</evidence>
<gene>
    <name evidence="12" type="primary">TRM5_2</name>
    <name evidence="12" type="ORF">FOZ60_014266</name>
</gene>
<feature type="binding site" evidence="10">
    <location>
        <position position="307"/>
    </location>
    <ligand>
        <name>S-adenosyl-L-methionine</name>
        <dbReference type="ChEBI" id="CHEBI:59789"/>
    </ligand>
</feature>
<feature type="domain" description="SAM-dependent methyltransferase TRM5/TYW2-type" evidence="11">
    <location>
        <begin position="119"/>
        <end position="396"/>
    </location>
</feature>
<protein>
    <recommendedName>
        <fullName evidence="10">tRNA (guanine(37)-N1)-methyltransferase</fullName>
        <ecNumber evidence="10">2.1.1.228</ecNumber>
    </recommendedName>
    <alternativeName>
        <fullName evidence="10">M1G-methyltransferase</fullName>
    </alternativeName>
    <alternativeName>
        <fullName evidence="10">tRNA [GM37] methyltransferase</fullName>
    </alternativeName>
    <alternativeName>
        <fullName evidence="10">tRNA methyltransferase 5 homolog</fullName>
    </alternativeName>
</protein>
<dbReference type="InterPro" id="IPR029063">
    <property type="entry name" value="SAM-dependent_MTases_sf"/>
</dbReference>
<dbReference type="GO" id="GO:0070901">
    <property type="term" value="P:mitochondrial tRNA methylation"/>
    <property type="evidence" value="ECO:0007669"/>
    <property type="project" value="UniProtKB-ARBA"/>
</dbReference>
<dbReference type="Pfam" id="PF25133">
    <property type="entry name" value="TYW2_N_2"/>
    <property type="match status" value="1"/>
</dbReference>
<dbReference type="InterPro" id="IPR056744">
    <property type="entry name" value="TRM5/TYW2-like_N"/>
</dbReference>
<feature type="binding site" evidence="10">
    <location>
        <begin position="253"/>
        <end position="254"/>
    </location>
    <ligand>
        <name>S-adenosyl-L-methionine</name>
        <dbReference type="ChEBI" id="CHEBI:59789"/>
    </ligand>
</feature>
<dbReference type="GO" id="GO:0005759">
    <property type="term" value="C:mitochondrial matrix"/>
    <property type="evidence" value="ECO:0007669"/>
    <property type="project" value="UniProtKB-SubCell"/>
</dbReference>
<dbReference type="InterPro" id="IPR030382">
    <property type="entry name" value="MeTrfase_TRM5/TYW2"/>
</dbReference>
<proteinExistence type="inferred from homology"/>
<evidence type="ECO:0000256" key="8">
    <source>
        <dbReference type="ARBA" id="ARBA00023242"/>
    </source>
</evidence>
<dbReference type="PANTHER" id="PTHR23245">
    <property type="entry name" value="TRNA METHYLTRANSFERASE"/>
    <property type="match status" value="1"/>
</dbReference>
<comment type="subunit">
    <text evidence="10">Monomer.</text>
</comment>
<name>A0A7J6N8A0_PEROL</name>
<dbReference type="EC" id="2.1.1.228" evidence="10"/>
<dbReference type="CDD" id="cd02440">
    <property type="entry name" value="AdoMet_MTases"/>
    <property type="match status" value="1"/>
</dbReference>
<comment type="similarity">
    <text evidence="10">Belongs to the TRM5 / TYW2 family.</text>
</comment>
<evidence type="ECO:0000256" key="2">
    <source>
        <dbReference type="ARBA" id="ARBA00022490"/>
    </source>
</evidence>
<dbReference type="GO" id="GO:0002939">
    <property type="term" value="P:tRNA N1-guanine methylation"/>
    <property type="evidence" value="ECO:0007669"/>
    <property type="project" value="TreeGrafter"/>
</dbReference>
<comment type="similarity">
    <text evidence="1">Belongs to the class I-like SAM-binding methyltransferase superfamily. TRM5/TYW2 family.</text>
</comment>
<keyword evidence="4 10" id="KW-0808">Transferase</keyword>
<keyword evidence="5 10" id="KW-0949">S-adenosyl-L-methionine</keyword>
<comment type="caution">
    <text evidence="12">The sequence shown here is derived from an EMBL/GenBank/DDBJ whole genome shotgun (WGS) entry which is preliminary data.</text>
</comment>
<evidence type="ECO:0000313" key="12">
    <source>
        <dbReference type="EMBL" id="KAF4679974.1"/>
    </source>
</evidence>
<dbReference type="PANTHER" id="PTHR23245:SF36">
    <property type="entry name" value="TRNA (GUANINE(37)-N1)-METHYLTRANSFERASE"/>
    <property type="match status" value="1"/>
</dbReference>